<dbReference type="InterPro" id="IPR002182">
    <property type="entry name" value="NB-ARC"/>
</dbReference>
<dbReference type="SUPFAM" id="SSF48452">
    <property type="entry name" value="TPR-like"/>
    <property type="match status" value="1"/>
</dbReference>
<dbReference type="InterPro" id="IPR001387">
    <property type="entry name" value="Cro/C1-type_HTH"/>
</dbReference>
<dbReference type="PROSITE" id="PS50943">
    <property type="entry name" value="HTH_CROC1"/>
    <property type="match status" value="1"/>
</dbReference>
<dbReference type="Gene3D" id="3.40.50.300">
    <property type="entry name" value="P-loop containing nucleotide triphosphate hydrolases"/>
    <property type="match status" value="1"/>
</dbReference>
<sequence>MSEFGAVLRRFRKAAGFSQEKLAELSAVSVEAVKTLEAGRRRHPRPQTVKLLSDGLGLTEDERAELVAAATRSRTTRQVPEQLPDDLQDFSGRDQQVDNVEKLFLSGESRQGVVVISALAGMGGIGKTALGVHVAHRVADQFPDGQLYLNLRGFGPGEPMTAAEALGRLLGSLGVQVGDSPSSVDEIAARYRSVLAGRRMLVFLDNAATASQVLPLLPGTSTCAVLITGRRALTNLPGAAHLALDALPESEALSLLAQVVGDERMESDPVNARAVVRLCGGLPLALRIAGARLAAQPSWSVEYFVQRLETNRRRLDELALGDLDVRTSIELSLTAATEQAAAAADVFRLLGLHEGPGFDLKVAARLADRPEAELEPLLEHLVDLHLLESPAPRRYQFHDLVRAYAGELPTTEADRRAARDRVMALYVAMAWRARTCRGIADPLSRDWFDERWLSGTDGLGYDETMVWLDAEAAEVVAAAHRQTAGTHSDSATVVKLAIGIQFFWADRARYVEGAQLGEQALTALRRDPDCAPPGAEASIRYNLARFYSVRSDFETAADHMRAAIEASEASGYQWLLRYSHIGFAQVLERLDRLDESTTHAQAGLALALSSADAYAEGEVRFTLAVIAGRHGHSAEQDREFDLAMQLARRGAPQFIGWLIGAIGEACRRGRRFEKARSWLRAGLAEARSSGSSFNVAECLLTLGEVEVELAAYEDAQGHLEEALALIGDNSGELEARIRHSLGDALSGLGESEPAQVQWRLALELYSRYGLPQAEEVRSLLTASSQHGGSLRG</sequence>
<dbReference type="SUPFAM" id="SSF52540">
    <property type="entry name" value="P-loop containing nucleoside triphosphate hydrolases"/>
    <property type="match status" value="1"/>
</dbReference>
<organism evidence="2 3">
    <name type="scientific">Kribbella speibonae</name>
    <dbReference type="NCBI Taxonomy" id="1572660"/>
    <lineage>
        <taxon>Bacteria</taxon>
        <taxon>Bacillati</taxon>
        <taxon>Actinomycetota</taxon>
        <taxon>Actinomycetes</taxon>
        <taxon>Propionibacteriales</taxon>
        <taxon>Kribbellaceae</taxon>
        <taxon>Kribbella</taxon>
    </lineage>
</organism>
<dbReference type="SMART" id="SM00530">
    <property type="entry name" value="HTH_XRE"/>
    <property type="match status" value="1"/>
</dbReference>
<dbReference type="PRINTS" id="PR00364">
    <property type="entry name" value="DISEASERSIST"/>
</dbReference>
<feature type="domain" description="HTH cro/C1-type" evidence="1">
    <location>
        <begin position="8"/>
        <end position="63"/>
    </location>
</feature>
<dbReference type="Gene3D" id="1.25.40.10">
    <property type="entry name" value="Tetratricopeptide repeat domain"/>
    <property type="match status" value="1"/>
</dbReference>
<dbReference type="Gene3D" id="1.10.260.40">
    <property type="entry name" value="lambda repressor-like DNA-binding domains"/>
    <property type="match status" value="1"/>
</dbReference>
<dbReference type="Pfam" id="PF00931">
    <property type="entry name" value="NB-ARC"/>
    <property type="match status" value="1"/>
</dbReference>
<dbReference type="CDD" id="cd00093">
    <property type="entry name" value="HTH_XRE"/>
    <property type="match status" value="1"/>
</dbReference>
<keyword evidence="3" id="KW-1185">Reference proteome</keyword>
<dbReference type="Pfam" id="PF13560">
    <property type="entry name" value="HTH_31"/>
    <property type="match status" value="1"/>
</dbReference>
<dbReference type="SMART" id="SM00028">
    <property type="entry name" value="TPR"/>
    <property type="match status" value="4"/>
</dbReference>
<comment type="caution">
    <text evidence="2">The sequence shown here is derived from an EMBL/GenBank/DDBJ whole genome shotgun (WGS) entry which is preliminary data.</text>
</comment>
<dbReference type="InterPro" id="IPR019734">
    <property type="entry name" value="TPR_rpt"/>
</dbReference>
<evidence type="ECO:0000313" key="3">
    <source>
        <dbReference type="Proteomes" id="UP000292385"/>
    </source>
</evidence>
<protein>
    <submittedName>
        <fullName evidence="2">XRE family transcriptional regulator</fullName>
    </submittedName>
</protein>
<dbReference type="Proteomes" id="UP000292385">
    <property type="component" value="Unassembled WGS sequence"/>
</dbReference>
<name>A0ABY2ACZ9_9ACTN</name>
<dbReference type="PANTHER" id="PTHR47691">
    <property type="entry name" value="REGULATOR-RELATED"/>
    <property type="match status" value="1"/>
</dbReference>
<accession>A0ABY2ACZ9</accession>
<gene>
    <name evidence="2" type="ORF">E0H58_06275</name>
</gene>
<dbReference type="EMBL" id="SJJY01000001">
    <property type="protein sequence ID" value="TCC27558.1"/>
    <property type="molecule type" value="Genomic_DNA"/>
</dbReference>
<dbReference type="InterPro" id="IPR010982">
    <property type="entry name" value="Lambda_DNA-bd_dom_sf"/>
</dbReference>
<reference evidence="2 3" key="1">
    <citation type="submission" date="2019-02" db="EMBL/GenBank/DDBJ databases">
        <title>Kribbella capetownensis sp. nov. and Kribbella speibonae sp. nov., isolated from soil.</title>
        <authorList>
            <person name="Curtis S.M."/>
            <person name="Norton I."/>
            <person name="Everest G.J."/>
            <person name="Meyers P.R."/>
        </authorList>
    </citation>
    <scope>NUCLEOTIDE SEQUENCE [LARGE SCALE GENOMIC DNA]</scope>
    <source>
        <strain evidence="2 3">SK5</strain>
    </source>
</reference>
<dbReference type="InterPro" id="IPR042197">
    <property type="entry name" value="Apaf_helical"/>
</dbReference>
<evidence type="ECO:0000259" key="1">
    <source>
        <dbReference type="PROSITE" id="PS50943"/>
    </source>
</evidence>
<dbReference type="SUPFAM" id="SSF47413">
    <property type="entry name" value="lambda repressor-like DNA-binding domains"/>
    <property type="match status" value="1"/>
</dbReference>
<proteinExistence type="predicted"/>
<evidence type="ECO:0000313" key="2">
    <source>
        <dbReference type="EMBL" id="TCC27558.1"/>
    </source>
</evidence>
<dbReference type="RefSeq" id="WP_131460255.1">
    <property type="nucleotide sequence ID" value="NZ_SJJY01000001.1"/>
</dbReference>
<dbReference type="Gene3D" id="1.10.8.430">
    <property type="entry name" value="Helical domain of apoptotic protease-activating factors"/>
    <property type="match status" value="1"/>
</dbReference>
<dbReference type="InterPro" id="IPR011990">
    <property type="entry name" value="TPR-like_helical_dom_sf"/>
</dbReference>
<dbReference type="PANTHER" id="PTHR47691:SF3">
    <property type="entry name" value="HTH-TYPE TRANSCRIPTIONAL REGULATOR RV0890C-RELATED"/>
    <property type="match status" value="1"/>
</dbReference>
<dbReference type="InterPro" id="IPR027417">
    <property type="entry name" value="P-loop_NTPase"/>
</dbReference>